<evidence type="ECO:0000256" key="7">
    <source>
        <dbReference type="ARBA" id="ARBA00022840"/>
    </source>
</evidence>
<proteinExistence type="inferred from homology"/>
<dbReference type="GO" id="GO:0016887">
    <property type="term" value="F:ATP hydrolysis activity"/>
    <property type="evidence" value="ECO:0007669"/>
    <property type="project" value="InterPro"/>
</dbReference>
<sequence>MEQNQDRKSAPLLEVRDLKTHFFTDDGVVRAVDGVSLSVGRRETVGVVGESGCGKSVMAFSVMRLVQSPPGRLTGGEILFYRDPDPIDLARLDPKGAEMRGIRGNEISMIFQEPMTSLSPVHTIGDQIGEAIALHQGVRRREARGRAVEALRRVRLPRPERQVDAYPHELSGGMRQRVMIAMSLACGPSLLIADEPTTALDVTVQAQILGLMRRLQAEGGMSILLITHDLGVIASLADRVVVMYLGKVVESADTRTLFRDPRHPYTQGLLRSIPRIGRRERLTPIEGSVPDPFEVPSGCRFAPRCPHAMARCGEEPRLMEVAPGHRVSCWLEEGRETAAPRYAPSGLLGASGKRESPITKRSGRIPVGPLFHLLCACSLPTEHRGRVDGRPVVGAGLVGGRIGPDAGWLRKALLQQICLDLVPAHVGQHGPVDLHAGGEGLTALGRHFVVLPGVVDDVPVLVFQVILLEYSPHAVAPAADRLEVGDDLGSRHVCSTS</sequence>
<evidence type="ECO:0000256" key="6">
    <source>
        <dbReference type="ARBA" id="ARBA00022741"/>
    </source>
</evidence>
<dbReference type="InterPro" id="IPR050388">
    <property type="entry name" value="ABC_Ni/Peptide_Import"/>
</dbReference>
<dbReference type="NCBIfam" id="TIGR01727">
    <property type="entry name" value="oligo_HPY"/>
    <property type="match status" value="1"/>
</dbReference>
<organism evidence="12 13">
    <name type="scientific">Handelsmanbacteria sp. (strain RIFCSPLOWO2_12_FULL_64_10)</name>
    <dbReference type="NCBI Taxonomy" id="1817868"/>
    <lineage>
        <taxon>Bacteria</taxon>
        <taxon>Candidatus Handelsmaniibacteriota</taxon>
    </lineage>
</organism>
<dbReference type="Pfam" id="PF08352">
    <property type="entry name" value="oligo_HPY"/>
    <property type="match status" value="1"/>
</dbReference>
<dbReference type="InterPro" id="IPR013563">
    <property type="entry name" value="Oligopep_ABC_C"/>
</dbReference>
<evidence type="ECO:0000313" key="12">
    <source>
        <dbReference type="EMBL" id="OGG52715.1"/>
    </source>
</evidence>
<dbReference type="GO" id="GO:0005886">
    <property type="term" value="C:plasma membrane"/>
    <property type="evidence" value="ECO:0007669"/>
    <property type="project" value="UniProtKB-SubCell"/>
</dbReference>
<evidence type="ECO:0000259" key="11">
    <source>
        <dbReference type="PROSITE" id="PS50893"/>
    </source>
</evidence>
<keyword evidence="3" id="KW-0813">Transport</keyword>
<dbReference type="EMBL" id="MFKF01000136">
    <property type="protein sequence ID" value="OGG52715.1"/>
    <property type="molecule type" value="Genomic_DNA"/>
</dbReference>
<evidence type="ECO:0000256" key="3">
    <source>
        <dbReference type="ARBA" id="ARBA00022448"/>
    </source>
</evidence>
<dbReference type="InterPro" id="IPR003439">
    <property type="entry name" value="ABC_transporter-like_ATP-bd"/>
</dbReference>
<protein>
    <recommendedName>
        <fullName evidence="11">ABC transporter domain-containing protein</fullName>
    </recommendedName>
</protein>
<name>A0A1F6CU93_HANXR</name>
<gene>
    <name evidence="12" type="ORF">A3F84_08110</name>
</gene>
<keyword evidence="4" id="KW-1003">Cell membrane</keyword>
<evidence type="ECO:0000256" key="5">
    <source>
        <dbReference type="ARBA" id="ARBA00022519"/>
    </source>
</evidence>
<keyword evidence="9" id="KW-0472">Membrane</keyword>
<dbReference type="AlphaFoldDB" id="A0A1F6CU93"/>
<dbReference type="FunFam" id="3.40.50.300:FF:000016">
    <property type="entry name" value="Oligopeptide ABC transporter ATP-binding component"/>
    <property type="match status" value="1"/>
</dbReference>
<evidence type="ECO:0000256" key="1">
    <source>
        <dbReference type="ARBA" id="ARBA00004202"/>
    </source>
</evidence>
<accession>A0A1F6CU93</accession>
<evidence type="ECO:0000256" key="8">
    <source>
        <dbReference type="ARBA" id="ARBA00022967"/>
    </source>
</evidence>
<comment type="similarity">
    <text evidence="2">Belongs to the ABC transporter superfamily.</text>
</comment>
<dbReference type="PANTHER" id="PTHR43297:SF14">
    <property type="entry name" value="ATPASE AAA-TYPE CORE DOMAIN-CONTAINING PROTEIN"/>
    <property type="match status" value="1"/>
</dbReference>
<keyword evidence="8" id="KW-1278">Translocase</keyword>
<feature type="domain" description="ABC transporter" evidence="11">
    <location>
        <begin position="13"/>
        <end position="270"/>
    </location>
</feature>
<dbReference type="InterPro" id="IPR017871">
    <property type="entry name" value="ABC_transporter-like_CS"/>
</dbReference>
<dbReference type="PROSITE" id="PS00211">
    <property type="entry name" value="ABC_TRANSPORTER_1"/>
    <property type="match status" value="1"/>
</dbReference>
<dbReference type="Pfam" id="PF00005">
    <property type="entry name" value="ABC_tran"/>
    <property type="match status" value="1"/>
</dbReference>
<evidence type="ECO:0000256" key="9">
    <source>
        <dbReference type="ARBA" id="ARBA00023136"/>
    </source>
</evidence>
<dbReference type="Proteomes" id="UP000178606">
    <property type="component" value="Unassembled WGS sequence"/>
</dbReference>
<reference evidence="12 13" key="1">
    <citation type="journal article" date="2016" name="Nat. Commun.">
        <title>Thousands of microbial genomes shed light on interconnected biogeochemical processes in an aquifer system.</title>
        <authorList>
            <person name="Anantharaman K."/>
            <person name="Brown C.T."/>
            <person name="Hug L.A."/>
            <person name="Sharon I."/>
            <person name="Castelle C.J."/>
            <person name="Probst A.J."/>
            <person name="Thomas B.C."/>
            <person name="Singh A."/>
            <person name="Wilkins M.J."/>
            <person name="Karaoz U."/>
            <person name="Brodie E.L."/>
            <person name="Williams K.H."/>
            <person name="Hubbard S.S."/>
            <person name="Banfield J.F."/>
        </authorList>
    </citation>
    <scope>NUCLEOTIDE SEQUENCE [LARGE SCALE GENOMIC DNA]</scope>
    <source>
        <strain evidence="13">RIFCSPLOWO2_12_FULL_64_10</strain>
    </source>
</reference>
<feature type="region of interest" description="Disordered" evidence="10">
    <location>
        <begin position="342"/>
        <end position="361"/>
    </location>
</feature>
<keyword evidence="6" id="KW-0547">Nucleotide-binding</keyword>
<keyword evidence="5" id="KW-0997">Cell inner membrane</keyword>
<dbReference type="GO" id="GO:0015833">
    <property type="term" value="P:peptide transport"/>
    <property type="evidence" value="ECO:0007669"/>
    <property type="project" value="InterPro"/>
</dbReference>
<dbReference type="PROSITE" id="PS50893">
    <property type="entry name" value="ABC_TRANSPORTER_2"/>
    <property type="match status" value="1"/>
</dbReference>
<dbReference type="CDD" id="cd03257">
    <property type="entry name" value="ABC_NikE_OppD_transporters"/>
    <property type="match status" value="1"/>
</dbReference>
<evidence type="ECO:0000313" key="13">
    <source>
        <dbReference type="Proteomes" id="UP000178606"/>
    </source>
</evidence>
<evidence type="ECO:0000256" key="4">
    <source>
        <dbReference type="ARBA" id="ARBA00022475"/>
    </source>
</evidence>
<comment type="subcellular location">
    <subcellularLocation>
        <location evidence="1">Cell membrane</location>
        <topology evidence="1">Peripheral membrane protein</topology>
    </subcellularLocation>
</comment>
<evidence type="ECO:0000256" key="10">
    <source>
        <dbReference type="SAM" id="MobiDB-lite"/>
    </source>
</evidence>
<evidence type="ECO:0000256" key="2">
    <source>
        <dbReference type="ARBA" id="ARBA00005417"/>
    </source>
</evidence>
<dbReference type="Gene3D" id="3.40.50.300">
    <property type="entry name" value="P-loop containing nucleotide triphosphate hydrolases"/>
    <property type="match status" value="1"/>
</dbReference>
<keyword evidence="7" id="KW-0067">ATP-binding</keyword>
<dbReference type="InterPro" id="IPR027417">
    <property type="entry name" value="P-loop_NTPase"/>
</dbReference>
<comment type="caution">
    <text evidence="12">The sequence shown here is derived from an EMBL/GenBank/DDBJ whole genome shotgun (WGS) entry which is preliminary data.</text>
</comment>
<dbReference type="PANTHER" id="PTHR43297">
    <property type="entry name" value="OLIGOPEPTIDE TRANSPORT ATP-BINDING PROTEIN APPD"/>
    <property type="match status" value="1"/>
</dbReference>
<dbReference type="SUPFAM" id="SSF52540">
    <property type="entry name" value="P-loop containing nucleoside triphosphate hydrolases"/>
    <property type="match status" value="1"/>
</dbReference>
<dbReference type="InterPro" id="IPR003593">
    <property type="entry name" value="AAA+_ATPase"/>
</dbReference>
<dbReference type="SMART" id="SM00382">
    <property type="entry name" value="AAA"/>
    <property type="match status" value="1"/>
</dbReference>
<dbReference type="GO" id="GO:0005524">
    <property type="term" value="F:ATP binding"/>
    <property type="evidence" value="ECO:0007669"/>
    <property type="project" value="UniProtKB-KW"/>
</dbReference>